<sequence>MKPMLLTIVCVPYFLVTYAQSFWTPAGKDAAAGSYSRRFQQVASAAYHPAGLSCLRTFTAGIYAEQRFLLKEIPFYQAMAAIPAGAGAFGVQLARLGSSAYYRQLVGLAYGMRLGASVGMGLQGSYLTEVTSGYGNRSGLSVTGGLLWHAGERWHTGIRISHFRPGTTVYSAGIGFEASSAFLLSAEIGKVGHETAWLRATASYRIVPPLALQWGFATCAPFQHAGITIHWHMLRIMFAAGFHPQLGITPSTTIIWQRDGAE</sequence>
<dbReference type="Proteomes" id="UP000190367">
    <property type="component" value="Unassembled WGS sequence"/>
</dbReference>
<keyword evidence="2" id="KW-1185">Reference proteome</keyword>
<dbReference type="AlphaFoldDB" id="A0A1T4KXA9"/>
<dbReference type="OrthoDB" id="664260at2"/>
<organism evidence="1 2">
    <name type="scientific">Chitinophaga eiseniae</name>
    <dbReference type="NCBI Taxonomy" id="634771"/>
    <lineage>
        <taxon>Bacteria</taxon>
        <taxon>Pseudomonadati</taxon>
        <taxon>Bacteroidota</taxon>
        <taxon>Chitinophagia</taxon>
        <taxon>Chitinophagales</taxon>
        <taxon>Chitinophagaceae</taxon>
        <taxon>Chitinophaga</taxon>
    </lineage>
</organism>
<dbReference type="STRING" id="634771.SAMN04488128_101352"/>
<evidence type="ECO:0000313" key="1">
    <source>
        <dbReference type="EMBL" id="SJZ46983.1"/>
    </source>
</evidence>
<dbReference type="EMBL" id="FUWZ01000001">
    <property type="protein sequence ID" value="SJZ46983.1"/>
    <property type="molecule type" value="Genomic_DNA"/>
</dbReference>
<dbReference type="RefSeq" id="WP_159455856.1">
    <property type="nucleotide sequence ID" value="NZ_FUWZ01000001.1"/>
</dbReference>
<evidence type="ECO:0000313" key="2">
    <source>
        <dbReference type="Proteomes" id="UP000190367"/>
    </source>
</evidence>
<protein>
    <submittedName>
        <fullName evidence="1">Uncharacterized protein</fullName>
    </submittedName>
</protein>
<accession>A0A1T4KXA9</accession>
<gene>
    <name evidence="1" type="ORF">SAMN04488128_101352</name>
</gene>
<reference evidence="2" key="1">
    <citation type="submission" date="2017-02" db="EMBL/GenBank/DDBJ databases">
        <authorList>
            <person name="Varghese N."/>
            <person name="Submissions S."/>
        </authorList>
    </citation>
    <scope>NUCLEOTIDE SEQUENCE [LARGE SCALE GENOMIC DNA]</scope>
    <source>
        <strain evidence="2">DSM 22224</strain>
    </source>
</reference>
<proteinExistence type="predicted"/>
<name>A0A1T4KXA9_9BACT</name>